<gene>
    <name evidence="1" type="ORF">V1264_016705</name>
</gene>
<name>A0AAN9GEZ2_9CAEN</name>
<keyword evidence="2" id="KW-1185">Reference proteome</keyword>
<dbReference type="Proteomes" id="UP001374579">
    <property type="component" value="Unassembled WGS sequence"/>
</dbReference>
<comment type="caution">
    <text evidence="1">The sequence shown here is derived from an EMBL/GenBank/DDBJ whole genome shotgun (WGS) entry which is preliminary data.</text>
</comment>
<evidence type="ECO:0000313" key="2">
    <source>
        <dbReference type="Proteomes" id="UP001374579"/>
    </source>
</evidence>
<protein>
    <submittedName>
        <fullName evidence="1">Uncharacterized protein</fullName>
    </submittedName>
</protein>
<dbReference type="EMBL" id="JBAMIC010000007">
    <property type="protein sequence ID" value="KAK7105304.1"/>
    <property type="molecule type" value="Genomic_DNA"/>
</dbReference>
<evidence type="ECO:0000313" key="1">
    <source>
        <dbReference type="EMBL" id="KAK7105304.1"/>
    </source>
</evidence>
<proteinExistence type="predicted"/>
<reference evidence="1 2" key="1">
    <citation type="submission" date="2024-02" db="EMBL/GenBank/DDBJ databases">
        <title>Chromosome-scale genome assembly of the rough periwinkle Littorina saxatilis.</title>
        <authorList>
            <person name="De Jode A."/>
            <person name="Faria R."/>
            <person name="Formenti G."/>
            <person name="Sims Y."/>
            <person name="Smith T.P."/>
            <person name="Tracey A."/>
            <person name="Wood J.M.D."/>
            <person name="Zagrodzka Z.B."/>
            <person name="Johannesson K."/>
            <person name="Butlin R.K."/>
            <person name="Leder E.H."/>
        </authorList>
    </citation>
    <scope>NUCLEOTIDE SEQUENCE [LARGE SCALE GENOMIC DNA]</scope>
    <source>
        <strain evidence="1">Snail1</strain>
        <tissue evidence="1">Muscle</tissue>
    </source>
</reference>
<organism evidence="1 2">
    <name type="scientific">Littorina saxatilis</name>
    <dbReference type="NCBI Taxonomy" id="31220"/>
    <lineage>
        <taxon>Eukaryota</taxon>
        <taxon>Metazoa</taxon>
        <taxon>Spiralia</taxon>
        <taxon>Lophotrochozoa</taxon>
        <taxon>Mollusca</taxon>
        <taxon>Gastropoda</taxon>
        <taxon>Caenogastropoda</taxon>
        <taxon>Littorinimorpha</taxon>
        <taxon>Littorinoidea</taxon>
        <taxon>Littorinidae</taxon>
        <taxon>Littorina</taxon>
    </lineage>
</organism>
<dbReference type="AlphaFoldDB" id="A0AAN9GEZ2"/>
<accession>A0AAN9GEZ2</accession>
<sequence>MGIHLYFYSADTWSTIWRRTSSCQLIINRLQKEVAEIPQESLPEFLLAERDFQYLKGAFCQRLGINVNMMLIDSPSLEATFDKNSSRLKAKNLPYITTTSFILEKCLR</sequence>